<feature type="coiled-coil region" evidence="1">
    <location>
        <begin position="22"/>
        <end position="49"/>
    </location>
</feature>
<keyword evidence="2" id="KW-0812">Transmembrane</keyword>
<feature type="transmembrane region" description="Helical" evidence="2">
    <location>
        <begin position="80"/>
        <end position="101"/>
    </location>
</feature>
<name>A0A8J6CCP2_DIALT</name>
<comment type="caution">
    <text evidence="3">The sequence shown here is derived from an EMBL/GenBank/DDBJ whole genome shotgun (WGS) entry which is preliminary data.</text>
</comment>
<organism evidence="3 4">
    <name type="scientific">Diacronema lutheri</name>
    <name type="common">Unicellular marine alga</name>
    <name type="synonym">Monochrysis lutheri</name>
    <dbReference type="NCBI Taxonomy" id="2081491"/>
    <lineage>
        <taxon>Eukaryota</taxon>
        <taxon>Haptista</taxon>
        <taxon>Haptophyta</taxon>
        <taxon>Pavlovophyceae</taxon>
        <taxon>Pavlovales</taxon>
        <taxon>Pavlovaceae</taxon>
        <taxon>Diacronema</taxon>
    </lineage>
</organism>
<keyword evidence="4" id="KW-1185">Reference proteome</keyword>
<evidence type="ECO:0000256" key="2">
    <source>
        <dbReference type="SAM" id="Phobius"/>
    </source>
</evidence>
<proteinExistence type="predicted"/>
<reference evidence="3" key="1">
    <citation type="submission" date="2021-05" db="EMBL/GenBank/DDBJ databases">
        <title>The genome of the haptophyte Pavlova lutheri (Diacronema luteri, Pavlovales) - a model for lipid biosynthesis in eukaryotic algae.</title>
        <authorList>
            <person name="Hulatt C.J."/>
            <person name="Posewitz M.C."/>
        </authorList>
    </citation>
    <scope>NUCLEOTIDE SEQUENCE</scope>
    <source>
        <strain evidence="3">NIVA-4/92</strain>
    </source>
</reference>
<dbReference type="EMBL" id="JAGTXO010000019">
    <property type="protein sequence ID" value="KAG8462683.1"/>
    <property type="molecule type" value="Genomic_DNA"/>
</dbReference>
<evidence type="ECO:0000256" key="1">
    <source>
        <dbReference type="SAM" id="Coils"/>
    </source>
</evidence>
<dbReference type="AlphaFoldDB" id="A0A8J6CCP2"/>
<dbReference type="Proteomes" id="UP000751190">
    <property type="component" value="Unassembled WGS sequence"/>
</dbReference>
<protein>
    <submittedName>
        <fullName evidence="3">Uncharacterized protein</fullName>
    </submittedName>
</protein>
<feature type="transmembrane region" description="Helical" evidence="2">
    <location>
        <begin position="209"/>
        <end position="231"/>
    </location>
</feature>
<keyword evidence="2" id="KW-1133">Transmembrane helix</keyword>
<evidence type="ECO:0000313" key="4">
    <source>
        <dbReference type="Proteomes" id="UP000751190"/>
    </source>
</evidence>
<keyword evidence="1" id="KW-0175">Coiled coil</keyword>
<feature type="transmembrane region" description="Helical" evidence="2">
    <location>
        <begin position="113"/>
        <end position="134"/>
    </location>
</feature>
<keyword evidence="2" id="KW-0472">Membrane</keyword>
<accession>A0A8J6CCP2</accession>
<feature type="transmembrane region" description="Helical" evidence="2">
    <location>
        <begin position="251"/>
        <end position="273"/>
    </location>
</feature>
<evidence type="ECO:0000313" key="3">
    <source>
        <dbReference type="EMBL" id="KAG8462683.1"/>
    </source>
</evidence>
<sequence>MHNDLDPMRSLRTDYSKSALKANFSRVELKQMKKEEKRLMREAVFQQAEQLLGASIGGKVSMREAQSAIREHNVLRGRKLVRISSAITGATASLALWWLLIAASTPLRTDHRSLAIVLSLPLWATVLYIVGLAMRYKQATGREAHAHYYRPYPLLQLPPLRAFVAMLTLHLGYRVAVLLDGGALSARLHPPAPLDAAAAAASAPSALDVCLAALIPSALSLCVVLPVLVALPMHAANEKLGGFSEVKQFQFYLGIAAIYAVCIGTLSTVRWLARATDSRSLEPQGR</sequence>
<gene>
    <name evidence="3" type="ORF">KFE25_004659</name>
</gene>